<dbReference type="GO" id="GO:0098552">
    <property type="term" value="C:side of membrane"/>
    <property type="evidence" value="ECO:0007669"/>
    <property type="project" value="UniProtKB-KW"/>
</dbReference>
<keyword evidence="5 13" id="KW-0645">Protease</keyword>
<evidence type="ECO:0000256" key="13">
    <source>
        <dbReference type="RuleBase" id="RU000454"/>
    </source>
</evidence>
<keyword evidence="4" id="KW-0336">GPI-anchor</keyword>
<keyword evidence="6" id="KW-0732">Signal</keyword>
<proteinExistence type="inferred from homology"/>
<dbReference type="Proteomes" id="UP001159364">
    <property type="component" value="Linkage Group LG05"/>
</dbReference>
<dbReference type="PROSITE" id="PS51767">
    <property type="entry name" value="PEPTIDASE_A1"/>
    <property type="match status" value="1"/>
</dbReference>
<protein>
    <recommendedName>
        <fullName evidence="14">Peptidase A1 domain-containing protein</fullName>
    </recommendedName>
</protein>
<dbReference type="InterPro" id="IPR032861">
    <property type="entry name" value="TAXi_N"/>
</dbReference>
<sequence>MFMAQDPIFSYSYFSRYYYKSLCCSLLSLLLLSVRTCHGIGTFEFDIHNRYSDPVKGILAVDELPEKGSFQYYSAMAHRDRAVHGRKLAATDGSTPLTFSSGNHTYQINGLGFLHYANVSIGTPSLWFMVALDTGSDLFWVPCDCISCVQGLQTPSGKRIELNTYSPNMSSTSQNILCNNDMCSQQKYCLSAQSNCPYQIAYVSNGTSSTGVLVEDVLHLITDDSRTKAVDAKISLGCGRVQTGSFLDGAAPNGLFGLGMSNISVPSTLAREGYIPNSFSMCFGRDGLGRISFGDKGSSDQGETPFNLHHLHPTYNVSITQTNVDGNATNLEFYSIFDSGTSFTYLNDPAYTLVTEKFNSRVKETSASITDIPFEYCYNLGTNQNDILIPTLSLVMKGGDEFNITDPIVVGSQDGAYFYCLGVLKSRDINIIGQNFMTGYRVVFDRERNVLGWKLSNCSDDDSYSNTLPIAPAGSARPPASAVIPQATAGNDNNSQVTGGLPSPVGNHSPQLNPLTFVLIIAFFAIF</sequence>
<dbReference type="InterPro" id="IPR021109">
    <property type="entry name" value="Peptidase_aspartic_dom_sf"/>
</dbReference>
<dbReference type="Gene3D" id="2.40.70.10">
    <property type="entry name" value="Acid Proteases"/>
    <property type="match status" value="2"/>
</dbReference>
<dbReference type="PROSITE" id="PS00141">
    <property type="entry name" value="ASP_PROTEASE"/>
    <property type="match status" value="1"/>
</dbReference>
<evidence type="ECO:0000256" key="7">
    <source>
        <dbReference type="ARBA" id="ARBA00022750"/>
    </source>
</evidence>
<evidence type="ECO:0000256" key="1">
    <source>
        <dbReference type="ARBA" id="ARBA00004609"/>
    </source>
</evidence>
<name>A0AAV8TE69_9ROSI</name>
<keyword evidence="16" id="KW-1185">Reference proteome</keyword>
<comment type="caution">
    <text evidence="15">The sequence shown here is derived from an EMBL/GenBank/DDBJ whole genome shotgun (WGS) entry which is preliminary data.</text>
</comment>
<evidence type="ECO:0000256" key="12">
    <source>
        <dbReference type="PIRSR" id="PIRSR601461-1"/>
    </source>
</evidence>
<accession>A0AAV8TE69</accession>
<evidence type="ECO:0000256" key="3">
    <source>
        <dbReference type="ARBA" id="ARBA00022475"/>
    </source>
</evidence>
<dbReference type="GO" id="GO:0004190">
    <property type="term" value="F:aspartic-type endopeptidase activity"/>
    <property type="evidence" value="ECO:0007669"/>
    <property type="project" value="UniProtKB-KW"/>
</dbReference>
<keyword evidence="8 13" id="KW-0378">Hydrolase</keyword>
<feature type="active site" evidence="12">
    <location>
        <position position="338"/>
    </location>
</feature>
<dbReference type="GO" id="GO:0005886">
    <property type="term" value="C:plasma membrane"/>
    <property type="evidence" value="ECO:0007669"/>
    <property type="project" value="UniProtKB-SubCell"/>
</dbReference>
<dbReference type="AlphaFoldDB" id="A0AAV8TE69"/>
<evidence type="ECO:0000259" key="14">
    <source>
        <dbReference type="PROSITE" id="PS51767"/>
    </source>
</evidence>
<keyword evidence="7 13" id="KW-0064">Aspartyl protease</keyword>
<dbReference type="InterPro" id="IPR001969">
    <property type="entry name" value="Aspartic_peptidase_AS"/>
</dbReference>
<dbReference type="SUPFAM" id="SSF50630">
    <property type="entry name" value="Acid proteases"/>
    <property type="match status" value="1"/>
</dbReference>
<keyword evidence="10" id="KW-0325">Glycoprotein</keyword>
<keyword evidence="9" id="KW-0472">Membrane</keyword>
<evidence type="ECO:0000256" key="2">
    <source>
        <dbReference type="ARBA" id="ARBA00007447"/>
    </source>
</evidence>
<dbReference type="InterPro" id="IPR033121">
    <property type="entry name" value="PEPTIDASE_A1"/>
</dbReference>
<feature type="domain" description="Peptidase A1" evidence="14">
    <location>
        <begin position="115"/>
        <end position="454"/>
    </location>
</feature>
<gene>
    <name evidence="15" type="ORF">K2173_006234</name>
</gene>
<evidence type="ECO:0000256" key="10">
    <source>
        <dbReference type="ARBA" id="ARBA00023180"/>
    </source>
</evidence>
<evidence type="ECO:0000256" key="4">
    <source>
        <dbReference type="ARBA" id="ARBA00022622"/>
    </source>
</evidence>
<reference evidence="15 16" key="1">
    <citation type="submission" date="2021-09" db="EMBL/GenBank/DDBJ databases">
        <title>Genomic insights and catalytic innovation underlie evolution of tropane alkaloids biosynthesis.</title>
        <authorList>
            <person name="Wang Y.-J."/>
            <person name="Tian T."/>
            <person name="Huang J.-P."/>
            <person name="Huang S.-X."/>
        </authorList>
    </citation>
    <scope>NUCLEOTIDE SEQUENCE [LARGE SCALE GENOMIC DNA]</scope>
    <source>
        <strain evidence="15">KIB-2018</strain>
        <tissue evidence="15">Leaf</tissue>
    </source>
</reference>
<feature type="active site" evidence="12">
    <location>
        <position position="133"/>
    </location>
</feature>
<dbReference type="Pfam" id="PF14541">
    <property type="entry name" value="TAXi_C"/>
    <property type="match status" value="1"/>
</dbReference>
<organism evidence="15 16">
    <name type="scientific">Erythroxylum novogranatense</name>
    <dbReference type="NCBI Taxonomy" id="1862640"/>
    <lineage>
        <taxon>Eukaryota</taxon>
        <taxon>Viridiplantae</taxon>
        <taxon>Streptophyta</taxon>
        <taxon>Embryophyta</taxon>
        <taxon>Tracheophyta</taxon>
        <taxon>Spermatophyta</taxon>
        <taxon>Magnoliopsida</taxon>
        <taxon>eudicotyledons</taxon>
        <taxon>Gunneridae</taxon>
        <taxon>Pentapetalae</taxon>
        <taxon>rosids</taxon>
        <taxon>fabids</taxon>
        <taxon>Malpighiales</taxon>
        <taxon>Erythroxylaceae</taxon>
        <taxon>Erythroxylum</taxon>
    </lineage>
</organism>
<dbReference type="FunFam" id="2.40.70.10:FF:000014">
    <property type="entry name" value="Aspartyl protease family protein 1"/>
    <property type="match status" value="1"/>
</dbReference>
<evidence type="ECO:0000256" key="5">
    <source>
        <dbReference type="ARBA" id="ARBA00022670"/>
    </source>
</evidence>
<dbReference type="PANTHER" id="PTHR13683">
    <property type="entry name" value="ASPARTYL PROTEASES"/>
    <property type="match status" value="1"/>
</dbReference>
<evidence type="ECO:0000256" key="8">
    <source>
        <dbReference type="ARBA" id="ARBA00022801"/>
    </source>
</evidence>
<dbReference type="FunFam" id="2.40.70.10:FF:000012">
    <property type="entry name" value="Aspartyl protease family protein 1"/>
    <property type="match status" value="1"/>
</dbReference>
<keyword evidence="3" id="KW-1003">Cell membrane</keyword>
<dbReference type="Pfam" id="PF14543">
    <property type="entry name" value="TAXi_N"/>
    <property type="match status" value="1"/>
</dbReference>
<comment type="similarity">
    <text evidence="2 13">Belongs to the peptidase A1 family.</text>
</comment>
<evidence type="ECO:0000256" key="6">
    <source>
        <dbReference type="ARBA" id="ARBA00022729"/>
    </source>
</evidence>
<dbReference type="PANTHER" id="PTHR13683:SF826">
    <property type="entry name" value="ASPARTYL PROTEASE FAMILY PROTEIN 1"/>
    <property type="match status" value="1"/>
</dbReference>
<dbReference type="PRINTS" id="PR00792">
    <property type="entry name" value="PEPSIN"/>
</dbReference>
<evidence type="ECO:0000313" key="16">
    <source>
        <dbReference type="Proteomes" id="UP001159364"/>
    </source>
</evidence>
<dbReference type="InterPro" id="IPR032799">
    <property type="entry name" value="TAXi_C"/>
</dbReference>
<evidence type="ECO:0000256" key="11">
    <source>
        <dbReference type="ARBA" id="ARBA00023288"/>
    </source>
</evidence>
<comment type="subcellular location">
    <subcellularLocation>
        <location evidence="1">Cell membrane</location>
        <topology evidence="1">Lipid-anchor</topology>
        <topology evidence="1">GPI-anchor</topology>
    </subcellularLocation>
</comment>
<evidence type="ECO:0000256" key="9">
    <source>
        <dbReference type="ARBA" id="ARBA00023136"/>
    </source>
</evidence>
<dbReference type="InterPro" id="IPR001461">
    <property type="entry name" value="Aspartic_peptidase_A1"/>
</dbReference>
<dbReference type="EMBL" id="JAIWQS010000005">
    <property type="protein sequence ID" value="KAJ8764494.1"/>
    <property type="molecule type" value="Genomic_DNA"/>
</dbReference>
<keyword evidence="11" id="KW-0449">Lipoprotein</keyword>
<dbReference type="GO" id="GO:0006508">
    <property type="term" value="P:proteolysis"/>
    <property type="evidence" value="ECO:0007669"/>
    <property type="project" value="UniProtKB-KW"/>
</dbReference>
<evidence type="ECO:0000313" key="15">
    <source>
        <dbReference type="EMBL" id="KAJ8764494.1"/>
    </source>
</evidence>